<keyword evidence="4" id="KW-0378">Hydrolase</keyword>
<evidence type="ECO:0000259" key="3">
    <source>
        <dbReference type="Pfam" id="PF02617"/>
    </source>
</evidence>
<accession>A0A3M8AJ90</accession>
<comment type="similarity">
    <text evidence="1">Belongs to the ClpS family.</text>
</comment>
<dbReference type="GO" id="GO:0030163">
    <property type="term" value="P:protein catabolic process"/>
    <property type="evidence" value="ECO:0007669"/>
    <property type="project" value="InterPro"/>
</dbReference>
<organism evidence="4 5">
    <name type="scientific">Agromyces tardus</name>
    <dbReference type="NCBI Taxonomy" id="2583849"/>
    <lineage>
        <taxon>Bacteria</taxon>
        <taxon>Bacillati</taxon>
        <taxon>Actinomycetota</taxon>
        <taxon>Actinomycetes</taxon>
        <taxon>Micrococcales</taxon>
        <taxon>Microbacteriaceae</taxon>
        <taxon>Agromyces</taxon>
    </lineage>
</organism>
<sequence length="143" mass="16025">MARARRWTSTPPSRTPWAGPARQAIRRERTDGGGASEPRACQAGEVTSTIEQLDADLVTDEAVRPDLPWQTIVWDDPVNLMTYVTYVFRSYFGYPREEAERLMLQVHHDGRAVVASGNREAMERHAQAMHGYGLQATVARAEA</sequence>
<protein>
    <recommendedName>
        <fullName evidence="1">ATP-dependent Clp protease adapter protein ClpS</fullName>
    </recommendedName>
</protein>
<evidence type="ECO:0000256" key="2">
    <source>
        <dbReference type="SAM" id="MobiDB-lite"/>
    </source>
</evidence>
<keyword evidence="5" id="KW-1185">Reference proteome</keyword>
<dbReference type="HAMAP" id="MF_00302">
    <property type="entry name" value="ClpS"/>
    <property type="match status" value="1"/>
</dbReference>
<evidence type="ECO:0000256" key="1">
    <source>
        <dbReference type="HAMAP-Rule" id="MF_00302"/>
    </source>
</evidence>
<dbReference type="Gene3D" id="3.30.1390.10">
    <property type="match status" value="1"/>
</dbReference>
<dbReference type="InterPro" id="IPR003769">
    <property type="entry name" value="ClpS_core"/>
</dbReference>
<comment type="caution">
    <text evidence="4">The sequence shown here is derived from an EMBL/GenBank/DDBJ whole genome shotgun (WGS) entry which is preliminary data.</text>
</comment>
<feature type="domain" description="Adaptor protein ClpS core" evidence="3">
    <location>
        <begin position="67"/>
        <end position="136"/>
    </location>
</feature>
<feature type="region of interest" description="Disordered" evidence="2">
    <location>
        <begin position="1"/>
        <end position="47"/>
    </location>
</feature>
<dbReference type="SUPFAM" id="SSF54736">
    <property type="entry name" value="ClpS-like"/>
    <property type="match status" value="1"/>
</dbReference>
<proteinExistence type="inferred from homology"/>
<gene>
    <name evidence="1 4" type="primary">clpS</name>
    <name evidence="4" type="ORF">EDM22_04310</name>
</gene>
<comment type="subunit">
    <text evidence="1">Binds to the N-terminal domain of the chaperone ClpA.</text>
</comment>
<dbReference type="GO" id="GO:0006508">
    <property type="term" value="P:proteolysis"/>
    <property type="evidence" value="ECO:0007669"/>
    <property type="project" value="UniProtKB-UniRule"/>
</dbReference>
<dbReference type="OrthoDB" id="162238at2"/>
<dbReference type="InterPro" id="IPR022935">
    <property type="entry name" value="ClpS"/>
</dbReference>
<dbReference type="GO" id="GO:0008233">
    <property type="term" value="F:peptidase activity"/>
    <property type="evidence" value="ECO:0007669"/>
    <property type="project" value="UniProtKB-KW"/>
</dbReference>
<dbReference type="Pfam" id="PF02617">
    <property type="entry name" value="ClpS"/>
    <property type="match status" value="1"/>
</dbReference>
<comment type="function">
    <text evidence="1">Involved in the modulation of the specificity of the ClpAP-mediated ATP-dependent protein degradation.</text>
</comment>
<dbReference type="EMBL" id="RHHB01000004">
    <property type="protein sequence ID" value="RNB51264.1"/>
    <property type="molecule type" value="Genomic_DNA"/>
</dbReference>
<reference evidence="4 5" key="1">
    <citation type="submission" date="2018-10" db="EMBL/GenBank/DDBJ databases">
        <title>Isolation, diversity and antibacterial activity of antinobacteria from the wheat rhizosphere soil.</title>
        <authorList>
            <person name="Sun T."/>
        </authorList>
    </citation>
    <scope>NUCLEOTIDE SEQUENCE [LARGE SCALE GENOMIC DNA]</scope>
    <source>
        <strain evidence="4 5">SJ-23</strain>
    </source>
</reference>
<keyword evidence="4" id="KW-0645">Protease</keyword>
<dbReference type="NCBIfam" id="NF000668">
    <property type="entry name" value="PRK00033.1-1"/>
    <property type="match status" value="1"/>
</dbReference>
<dbReference type="AlphaFoldDB" id="A0A3M8AJ90"/>
<evidence type="ECO:0000313" key="4">
    <source>
        <dbReference type="EMBL" id="RNB51264.1"/>
    </source>
</evidence>
<evidence type="ECO:0000313" key="5">
    <source>
        <dbReference type="Proteomes" id="UP000275048"/>
    </source>
</evidence>
<name>A0A3M8AJ90_9MICO</name>
<dbReference type="InterPro" id="IPR014719">
    <property type="entry name" value="Ribosomal_bL12_C/ClpS-like"/>
</dbReference>
<dbReference type="Proteomes" id="UP000275048">
    <property type="component" value="Unassembled WGS sequence"/>
</dbReference>